<dbReference type="PIRSF" id="PIRSF000707">
    <property type="entry name" value="Hygromycin-B_kinase"/>
    <property type="match status" value="1"/>
</dbReference>
<dbReference type="Gene3D" id="3.30.200.20">
    <property type="entry name" value="Phosphorylase Kinase, domain 1"/>
    <property type="match status" value="1"/>
</dbReference>
<dbReference type="RefSeq" id="WP_380746783.1">
    <property type="nucleotide sequence ID" value="NZ_JBHSRF010000003.1"/>
</dbReference>
<proteinExistence type="predicted"/>
<organism evidence="2 3">
    <name type="scientific">Sphaerisporangium aureirubrum</name>
    <dbReference type="NCBI Taxonomy" id="1544736"/>
    <lineage>
        <taxon>Bacteria</taxon>
        <taxon>Bacillati</taxon>
        <taxon>Actinomycetota</taxon>
        <taxon>Actinomycetes</taxon>
        <taxon>Streptosporangiales</taxon>
        <taxon>Streptosporangiaceae</taxon>
        <taxon>Sphaerisporangium</taxon>
    </lineage>
</organism>
<reference evidence="3" key="1">
    <citation type="journal article" date="2019" name="Int. J. Syst. Evol. Microbiol.">
        <title>The Global Catalogue of Microorganisms (GCM) 10K type strain sequencing project: providing services to taxonomists for standard genome sequencing and annotation.</title>
        <authorList>
            <consortium name="The Broad Institute Genomics Platform"/>
            <consortium name="The Broad Institute Genome Sequencing Center for Infectious Disease"/>
            <person name="Wu L."/>
            <person name="Ma J."/>
        </authorList>
    </citation>
    <scope>NUCLEOTIDE SEQUENCE [LARGE SCALE GENOMIC DNA]</scope>
    <source>
        <strain evidence="3">JCM 30346</strain>
    </source>
</reference>
<dbReference type="Proteomes" id="UP001596137">
    <property type="component" value="Unassembled WGS sequence"/>
</dbReference>
<dbReference type="InterPro" id="IPR051678">
    <property type="entry name" value="AGP_Transferase"/>
</dbReference>
<evidence type="ECO:0000313" key="2">
    <source>
        <dbReference type="EMBL" id="MFC6080077.1"/>
    </source>
</evidence>
<dbReference type="InterPro" id="IPR002575">
    <property type="entry name" value="Aminoglycoside_PTrfase"/>
</dbReference>
<accession>A0ABW1NC15</accession>
<dbReference type="SUPFAM" id="SSF56112">
    <property type="entry name" value="Protein kinase-like (PK-like)"/>
    <property type="match status" value="1"/>
</dbReference>
<dbReference type="InterPro" id="IPR011009">
    <property type="entry name" value="Kinase-like_dom_sf"/>
</dbReference>
<sequence>MVHTKRRLRPEQVAELITGALGRPVTSQRELKDGSYAALWRARMRDGDDVVLKLAPPPEVELLTYERDIIRTEALFYELAAATGVPMPTLLHADLDGAAPFLIMTAVDGVPWYRVRESLKDAARRELRAELGRHVAALHAITGTTYGYPQSPGLAGPTWRAAFLAMVDAILADGTRHRADLPMPVPEIAAVVRAHAGALDEAGTPVLVHFDLWPGNVLLDLDGDRPRIAGLVDHERAFWGDPLADFVSLDVFGTSETDEDLVGGYREAGGPAAFTRGARARLALYRIYLYLIMLVEVGPRGFEGEAVREQHEYTGRMLLKQFDVLKAGARQP</sequence>
<evidence type="ECO:0000259" key="1">
    <source>
        <dbReference type="Pfam" id="PF01636"/>
    </source>
</evidence>
<dbReference type="PANTHER" id="PTHR21310">
    <property type="entry name" value="AMINOGLYCOSIDE PHOSPHOTRANSFERASE-RELATED-RELATED"/>
    <property type="match status" value="1"/>
</dbReference>
<protein>
    <submittedName>
        <fullName evidence="2">Phosphotransferase family protein</fullName>
    </submittedName>
</protein>
<gene>
    <name evidence="2" type="ORF">ACFP1K_02830</name>
</gene>
<name>A0ABW1NC15_9ACTN</name>
<comment type="caution">
    <text evidence="2">The sequence shown here is derived from an EMBL/GenBank/DDBJ whole genome shotgun (WGS) entry which is preliminary data.</text>
</comment>
<dbReference type="Pfam" id="PF01636">
    <property type="entry name" value="APH"/>
    <property type="match status" value="1"/>
</dbReference>
<evidence type="ECO:0000313" key="3">
    <source>
        <dbReference type="Proteomes" id="UP001596137"/>
    </source>
</evidence>
<dbReference type="InterPro" id="IPR016259">
    <property type="entry name" value="Hygromycin-B_Kinase"/>
</dbReference>
<dbReference type="Gene3D" id="3.90.1200.10">
    <property type="match status" value="1"/>
</dbReference>
<dbReference type="PANTHER" id="PTHR21310:SF15">
    <property type="entry name" value="AMINOGLYCOSIDE PHOSPHOTRANSFERASE DOMAIN-CONTAINING PROTEIN"/>
    <property type="match status" value="1"/>
</dbReference>
<feature type="domain" description="Aminoglycoside phosphotransferase" evidence="1">
    <location>
        <begin position="41"/>
        <end position="278"/>
    </location>
</feature>
<dbReference type="EMBL" id="JBHSRF010000003">
    <property type="protein sequence ID" value="MFC6080077.1"/>
    <property type="molecule type" value="Genomic_DNA"/>
</dbReference>
<keyword evidence="3" id="KW-1185">Reference proteome</keyword>